<accession>A0A412YXB4</accession>
<dbReference type="PANTHER" id="PTHR30121:SF6">
    <property type="entry name" value="SLR6007 PROTEIN"/>
    <property type="match status" value="1"/>
</dbReference>
<dbReference type="NCBIfam" id="NF045971">
    <property type="entry name" value="conju_CD1110"/>
    <property type="match status" value="1"/>
</dbReference>
<feature type="domain" description="TraG P-loop" evidence="1">
    <location>
        <begin position="142"/>
        <end position="428"/>
    </location>
</feature>
<evidence type="ECO:0000313" key="3">
    <source>
        <dbReference type="Proteomes" id="UP000284543"/>
    </source>
</evidence>
<reference evidence="2 3" key="1">
    <citation type="submission" date="2018-08" db="EMBL/GenBank/DDBJ databases">
        <title>A genome reference for cultivated species of the human gut microbiota.</title>
        <authorList>
            <person name="Zou Y."/>
            <person name="Xue W."/>
            <person name="Luo G."/>
        </authorList>
    </citation>
    <scope>NUCLEOTIDE SEQUENCE [LARGE SCALE GENOMIC DNA]</scope>
    <source>
        <strain evidence="2 3">AF14-18</strain>
    </source>
</reference>
<dbReference type="Gene3D" id="1.10.8.730">
    <property type="match status" value="1"/>
</dbReference>
<sequence>GEKLEITSKAYLSLFPSDLATYGSEAKKLLQDLQSRNERMFLVSFLVLNTADNPRQLGNNIFQAGSIAQKYNCQLTRMDFQQEEGLMSCLPLGLNQIEIQRGLTTSSTAIFVPFTTQELFQNGKEALYYGINALSNNLIMVDRKLLKNPNGLILGTPGSGKSFSAKREIANCFLLTSDDVIICDPEAEYAPLVERLHGQVIKISPTSTNYINPMDLNLDYSDDESPLSLKSDFILSLCELIVGGKDGLQPVQKTIIDRCVRLVYQTYLNDPRPENMPILEDLYNLLRSQEEKEAQYIATALEIYVTGSLNVFNHQSNVDINNRIVCYDIKELGKQLKKIGMLVVQDQVWNRVTINRAAHKSTRYYIDEMHLLLKEEQTAAYTVEIWKRFRKWGGIPTGITQNVKDLLSSREVENIFENSDFVYMLNQAGGDRQILAKQLGISTHQLSYVTHSGEGEGLLFYGSTILPFVDHFPKNTELYRIMTTKPQELKKEDE</sequence>
<evidence type="ECO:0000259" key="1">
    <source>
        <dbReference type="Pfam" id="PF19044"/>
    </source>
</evidence>
<name>A0A412YXB4_9FIRM</name>
<organism evidence="2 3">
    <name type="scientific">Enterocloster bolteae</name>
    <dbReference type="NCBI Taxonomy" id="208479"/>
    <lineage>
        <taxon>Bacteria</taxon>
        <taxon>Bacillati</taxon>
        <taxon>Bacillota</taxon>
        <taxon>Clostridia</taxon>
        <taxon>Lachnospirales</taxon>
        <taxon>Lachnospiraceae</taxon>
        <taxon>Enterocloster</taxon>
    </lineage>
</organism>
<dbReference type="SUPFAM" id="SSF52540">
    <property type="entry name" value="P-loop containing nucleoside triphosphate hydrolases"/>
    <property type="match status" value="1"/>
</dbReference>
<proteinExistence type="predicted"/>
<dbReference type="EMBL" id="QRZM01000015">
    <property type="protein sequence ID" value="RGV72307.1"/>
    <property type="molecule type" value="Genomic_DNA"/>
</dbReference>
<dbReference type="InterPro" id="IPR051162">
    <property type="entry name" value="T4SS_component"/>
</dbReference>
<gene>
    <name evidence="2" type="ORF">DWW02_25185</name>
</gene>
<dbReference type="Proteomes" id="UP000284543">
    <property type="component" value="Unassembled WGS sequence"/>
</dbReference>
<dbReference type="RefSeq" id="WP_207663539.1">
    <property type="nucleotide sequence ID" value="NZ_QRZM01000015.1"/>
</dbReference>
<evidence type="ECO:0000313" key="2">
    <source>
        <dbReference type="EMBL" id="RGV72307.1"/>
    </source>
</evidence>
<dbReference type="PANTHER" id="PTHR30121">
    <property type="entry name" value="UNCHARACTERIZED PROTEIN YJGR-RELATED"/>
    <property type="match status" value="1"/>
</dbReference>
<dbReference type="InterPro" id="IPR043964">
    <property type="entry name" value="P-loop_TraG"/>
</dbReference>
<dbReference type="Pfam" id="PF19044">
    <property type="entry name" value="P-loop_TraG"/>
    <property type="match status" value="1"/>
</dbReference>
<dbReference type="Gene3D" id="3.40.50.300">
    <property type="entry name" value="P-loop containing nucleotide triphosphate hydrolases"/>
    <property type="match status" value="1"/>
</dbReference>
<dbReference type="InterPro" id="IPR027417">
    <property type="entry name" value="P-loop_NTPase"/>
</dbReference>
<protein>
    <submittedName>
        <fullName evidence="2">Conjugal transfer protein TraE</fullName>
    </submittedName>
</protein>
<feature type="non-terminal residue" evidence="2">
    <location>
        <position position="1"/>
    </location>
</feature>
<comment type="caution">
    <text evidence="2">The sequence shown here is derived from an EMBL/GenBank/DDBJ whole genome shotgun (WGS) entry which is preliminary data.</text>
</comment>
<dbReference type="AlphaFoldDB" id="A0A412YXB4"/>